<evidence type="ECO:0000313" key="2">
    <source>
        <dbReference type="EMBL" id="GFH11093.1"/>
    </source>
</evidence>
<dbReference type="Proteomes" id="UP000485058">
    <property type="component" value="Unassembled WGS sequence"/>
</dbReference>
<proteinExistence type="predicted"/>
<reference evidence="2 3" key="1">
    <citation type="submission" date="2020-02" db="EMBL/GenBank/DDBJ databases">
        <title>Draft genome sequence of Haematococcus lacustris strain NIES-144.</title>
        <authorList>
            <person name="Morimoto D."/>
            <person name="Nakagawa S."/>
            <person name="Yoshida T."/>
            <person name="Sawayama S."/>
        </authorList>
    </citation>
    <scope>NUCLEOTIDE SEQUENCE [LARGE SCALE GENOMIC DNA]</scope>
    <source>
        <strain evidence="2 3">NIES-144</strain>
    </source>
</reference>
<sequence length="55" mass="6422">MDTEPVDTDQPVEHEEHEGLEDDQQLDADMCFFVSMTRGKMSDEAQQQWQQQYGS</sequence>
<evidence type="ECO:0000256" key="1">
    <source>
        <dbReference type="SAM" id="MobiDB-lite"/>
    </source>
</evidence>
<dbReference type="AlphaFoldDB" id="A0A699YLV0"/>
<feature type="region of interest" description="Disordered" evidence="1">
    <location>
        <begin position="1"/>
        <end position="27"/>
    </location>
</feature>
<name>A0A699YLV0_HAELA</name>
<comment type="caution">
    <text evidence="2">The sequence shown here is derived from an EMBL/GenBank/DDBJ whole genome shotgun (WGS) entry which is preliminary data.</text>
</comment>
<accession>A0A699YLV0</accession>
<gene>
    <name evidence="2" type="ORF">HaLaN_06530</name>
</gene>
<organism evidence="2 3">
    <name type="scientific">Haematococcus lacustris</name>
    <name type="common">Green alga</name>
    <name type="synonym">Haematococcus pluvialis</name>
    <dbReference type="NCBI Taxonomy" id="44745"/>
    <lineage>
        <taxon>Eukaryota</taxon>
        <taxon>Viridiplantae</taxon>
        <taxon>Chlorophyta</taxon>
        <taxon>core chlorophytes</taxon>
        <taxon>Chlorophyceae</taxon>
        <taxon>CS clade</taxon>
        <taxon>Chlamydomonadales</taxon>
        <taxon>Haematococcaceae</taxon>
        <taxon>Haematococcus</taxon>
    </lineage>
</organism>
<dbReference type="EMBL" id="BLLF01000373">
    <property type="protein sequence ID" value="GFH11093.1"/>
    <property type="molecule type" value="Genomic_DNA"/>
</dbReference>
<evidence type="ECO:0000313" key="3">
    <source>
        <dbReference type="Proteomes" id="UP000485058"/>
    </source>
</evidence>
<protein>
    <submittedName>
        <fullName evidence="2">Uncharacterized protein</fullName>
    </submittedName>
</protein>
<keyword evidence="3" id="KW-1185">Reference proteome</keyword>